<dbReference type="EMBL" id="JACHEN010000029">
    <property type="protein sequence ID" value="MBB6217856.1"/>
    <property type="molecule type" value="Genomic_DNA"/>
</dbReference>
<proteinExistence type="predicted"/>
<dbReference type="Proteomes" id="UP000579281">
    <property type="component" value="Unassembled WGS sequence"/>
</dbReference>
<evidence type="ECO:0000313" key="1">
    <source>
        <dbReference type="EMBL" id="MBB6217856.1"/>
    </source>
</evidence>
<dbReference type="AlphaFoldDB" id="A0A841KVZ4"/>
<evidence type="ECO:0000313" key="2">
    <source>
        <dbReference type="Proteomes" id="UP000579281"/>
    </source>
</evidence>
<name>A0A841KVZ4_9FIRM</name>
<organism evidence="1 2">
    <name type="scientific">Anaerosolibacter carboniphilus</name>
    <dbReference type="NCBI Taxonomy" id="1417629"/>
    <lineage>
        <taxon>Bacteria</taxon>
        <taxon>Bacillati</taxon>
        <taxon>Bacillota</taxon>
        <taxon>Clostridia</taxon>
        <taxon>Peptostreptococcales</taxon>
        <taxon>Thermotaleaceae</taxon>
        <taxon>Anaerosolibacter</taxon>
    </lineage>
</organism>
<comment type="caution">
    <text evidence="1">The sequence shown here is derived from an EMBL/GenBank/DDBJ whole genome shotgun (WGS) entry which is preliminary data.</text>
</comment>
<accession>A0A841KVZ4</accession>
<sequence>MFYKAYVKIRENIYLEYGTINMDVENTVQNYFILSNVCENFSVQKQRIKWNCFMDLQNLFI</sequence>
<gene>
    <name evidence="1" type="ORF">HNQ80_003992</name>
</gene>
<protein>
    <submittedName>
        <fullName evidence="1">Uncharacterized protein</fullName>
    </submittedName>
</protein>
<keyword evidence="2" id="KW-1185">Reference proteome</keyword>
<reference evidence="1 2" key="1">
    <citation type="submission" date="2020-08" db="EMBL/GenBank/DDBJ databases">
        <title>Genomic Encyclopedia of Type Strains, Phase IV (KMG-IV): sequencing the most valuable type-strain genomes for metagenomic binning, comparative biology and taxonomic classification.</title>
        <authorList>
            <person name="Goeker M."/>
        </authorList>
    </citation>
    <scope>NUCLEOTIDE SEQUENCE [LARGE SCALE GENOMIC DNA]</scope>
    <source>
        <strain evidence="1 2">DSM 103526</strain>
    </source>
</reference>